<evidence type="ECO:0000256" key="4">
    <source>
        <dbReference type="ARBA" id="ARBA00022729"/>
    </source>
</evidence>
<proteinExistence type="inferred from homology"/>
<name>A0A223D292_9BACL</name>
<keyword evidence="8" id="KW-1185">Reference proteome</keyword>
<evidence type="ECO:0000256" key="3">
    <source>
        <dbReference type="ARBA" id="ARBA00022448"/>
    </source>
</evidence>
<comment type="subcellular location">
    <subcellularLocation>
        <location evidence="1">Periplasm</location>
    </subcellularLocation>
</comment>
<evidence type="ECO:0000313" key="7">
    <source>
        <dbReference type="EMBL" id="ASS75507.1"/>
    </source>
</evidence>
<dbReference type="PANTHER" id="PTHR30368:SF2">
    <property type="entry name" value="SULFATE-BINDING PROTEIN"/>
    <property type="match status" value="1"/>
</dbReference>
<evidence type="ECO:0000313" key="8">
    <source>
        <dbReference type="Proteomes" id="UP000214688"/>
    </source>
</evidence>
<dbReference type="InterPro" id="IPR005669">
    <property type="entry name" value="Thiosulph/SO4-bd"/>
</dbReference>
<sequence length="339" mass="36601">MAAKNFWVSALVAVSLAILPACSEKTDQAELTLTLGAYTVPKEAFGKIIPKFQEAWKAKTGQHVLFQESYEASGTQARAIVGGFEADLAALSLEADIDAISQAGLITHDWKAKQHGGMVTNSVVALGVRDGNPKAIKDWEDLAGRGVSVLYPNPKTSGGAQWDINAIYGAGLKKSEETGAKNPAFAKDLLRRIHANVKSLDKSGRASMTTFESGTGDVVVTYENELLARVKEGAKYTIVVPTHTIKIENPVAIIDKNVDKHGTREVAEAFVSFLYTKEAQTIFAESGFRPVDPDVAQSFSNQYQTPPGLFEIAYLGGWSKVRHDLYGEGALWDQILAGN</sequence>
<evidence type="ECO:0000256" key="5">
    <source>
        <dbReference type="ARBA" id="ARBA00022764"/>
    </source>
</evidence>
<dbReference type="SUPFAM" id="SSF53850">
    <property type="entry name" value="Periplasmic binding protein-like II"/>
    <property type="match status" value="1"/>
</dbReference>
<comment type="similarity">
    <text evidence="2">Belongs to the prokaryotic sulfate-binding protein family.</text>
</comment>
<dbReference type="OrthoDB" id="9802127at2"/>
<dbReference type="Proteomes" id="UP000214688">
    <property type="component" value="Chromosome"/>
</dbReference>
<evidence type="ECO:0000256" key="1">
    <source>
        <dbReference type="ARBA" id="ARBA00004418"/>
    </source>
</evidence>
<keyword evidence="4 6" id="KW-0732">Signal</keyword>
<protein>
    <submittedName>
        <fullName evidence="7">Sulfate ABC transporter substrate-binding protein</fullName>
    </submittedName>
</protein>
<dbReference type="GO" id="GO:0140104">
    <property type="term" value="F:molecular carrier activity"/>
    <property type="evidence" value="ECO:0007669"/>
    <property type="project" value="InterPro"/>
</dbReference>
<accession>A0A223D292</accession>
<dbReference type="AlphaFoldDB" id="A0A223D292"/>
<keyword evidence="5" id="KW-0574">Periplasm</keyword>
<dbReference type="KEGG" id="tab:CIG75_11290"/>
<dbReference type="Pfam" id="PF13531">
    <property type="entry name" value="SBP_bac_11"/>
    <property type="match status" value="1"/>
</dbReference>
<reference evidence="7 8" key="1">
    <citation type="journal article" date="2015" name="Int. J. Syst. Evol. Microbiol.">
        <title>Tumebacillus algifaecis sp. nov., isolated from decomposing algal scum.</title>
        <authorList>
            <person name="Wu Y.F."/>
            <person name="Zhang B."/>
            <person name="Xing P."/>
            <person name="Wu Q.L."/>
            <person name="Liu S.J."/>
        </authorList>
    </citation>
    <scope>NUCLEOTIDE SEQUENCE [LARGE SCALE GENOMIC DNA]</scope>
    <source>
        <strain evidence="7 8">THMBR28</strain>
    </source>
</reference>
<dbReference type="NCBIfam" id="TIGR00971">
    <property type="entry name" value="3a0106s03"/>
    <property type="match status" value="1"/>
</dbReference>
<dbReference type="Gene3D" id="3.40.190.10">
    <property type="entry name" value="Periplasmic binding protein-like II"/>
    <property type="match status" value="2"/>
</dbReference>
<feature type="chain" id="PRO_5039509314" evidence="6">
    <location>
        <begin position="24"/>
        <end position="339"/>
    </location>
</feature>
<keyword evidence="3" id="KW-0813">Transport</keyword>
<dbReference type="GO" id="GO:0042597">
    <property type="term" value="C:periplasmic space"/>
    <property type="evidence" value="ECO:0007669"/>
    <property type="project" value="UniProtKB-SubCell"/>
</dbReference>
<evidence type="ECO:0000256" key="2">
    <source>
        <dbReference type="ARBA" id="ARBA00006099"/>
    </source>
</evidence>
<organism evidence="7 8">
    <name type="scientific">Tumebacillus algifaecis</name>
    <dbReference type="NCBI Taxonomy" id="1214604"/>
    <lineage>
        <taxon>Bacteria</taxon>
        <taxon>Bacillati</taxon>
        <taxon>Bacillota</taxon>
        <taxon>Bacilli</taxon>
        <taxon>Bacillales</taxon>
        <taxon>Alicyclobacillaceae</taxon>
        <taxon>Tumebacillus</taxon>
    </lineage>
</organism>
<dbReference type="PANTHER" id="PTHR30368">
    <property type="entry name" value="SULFATE-BINDING PROTEIN"/>
    <property type="match status" value="1"/>
</dbReference>
<evidence type="ECO:0000256" key="6">
    <source>
        <dbReference type="SAM" id="SignalP"/>
    </source>
</evidence>
<gene>
    <name evidence="7" type="ORF">CIG75_11290</name>
</gene>
<dbReference type="EMBL" id="CP022657">
    <property type="protein sequence ID" value="ASS75507.1"/>
    <property type="molecule type" value="Genomic_DNA"/>
</dbReference>
<dbReference type="RefSeq" id="WP_094236751.1">
    <property type="nucleotide sequence ID" value="NZ_CP022657.1"/>
</dbReference>
<dbReference type="CDD" id="cd01005">
    <property type="entry name" value="PBP2_CysP"/>
    <property type="match status" value="1"/>
</dbReference>
<dbReference type="GO" id="GO:1902358">
    <property type="term" value="P:sulfate transmembrane transport"/>
    <property type="evidence" value="ECO:0007669"/>
    <property type="project" value="InterPro"/>
</dbReference>
<feature type="signal peptide" evidence="6">
    <location>
        <begin position="1"/>
        <end position="23"/>
    </location>
</feature>